<dbReference type="EMBL" id="VLTJ01000039">
    <property type="protein sequence ID" value="TSH90190.1"/>
    <property type="molecule type" value="Genomic_DNA"/>
</dbReference>
<organism evidence="1 2">
    <name type="scientific">Verticiella sediminum</name>
    <dbReference type="NCBI Taxonomy" id="1247510"/>
    <lineage>
        <taxon>Bacteria</taxon>
        <taxon>Pseudomonadati</taxon>
        <taxon>Pseudomonadota</taxon>
        <taxon>Betaproteobacteria</taxon>
        <taxon>Burkholderiales</taxon>
        <taxon>Alcaligenaceae</taxon>
        <taxon>Verticiella</taxon>
    </lineage>
</organism>
<gene>
    <name evidence="1" type="ORF">FOZ76_20340</name>
</gene>
<dbReference type="AlphaFoldDB" id="A0A556ABE9"/>
<proteinExistence type="predicted"/>
<dbReference type="Proteomes" id="UP000318405">
    <property type="component" value="Unassembled WGS sequence"/>
</dbReference>
<dbReference type="RefSeq" id="WP_143950104.1">
    <property type="nucleotide sequence ID" value="NZ_BAABMB010000003.1"/>
</dbReference>
<name>A0A556ABE9_9BURK</name>
<dbReference type="OrthoDB" id="8636982at2"/>
<evidence type="ECO:0000313" key="2">
    <source>
        <dbReference type="Proteomes" id="UP000318405"/>
    </source>
</evidence>
<accession>A0A556ABE9</accession>
<protein>
    <submittedName>
        <fullName evidence="1">Uncharacterized protein</fullName>
    </submittedName>
</protein>
<evidence type="ECO:0000313" key="1">
    <source>
        <dbReference type="EMBL" id="TSH90190.1"/>
    </source>
</evidence>
<comment type="caution">
    <text evidence="1">The sequence shown here is derived from an EMBL/GenBank/DDBJ whole genome shotgun (WGS) entry which is preliminary data.</text>
</comment>
<keyword evidence="2" id="KW-1185">Reference proteome</keyword>
<sequence length="79" mass="8643">MLTAEEQKALRLLHEGRLPADDERLAKLLQGRYIVRKDGRFHITDSGLTELGLARGFGDAIADAILPGAGTNDSVSRRK</sequence>
<reference evidence="1 2" key="1">
    <citation type="submission" date="2019-07" db="EMBL/GenBank/DDBJ databases">
        <title>Qingshengfaniella alkalisoli gen. nov., sp. nov., isolated from saline soil.</title>
        <authorList>
            <person name="Xu L."/>
            <person name="Huang X.-X."/>
            <person name="Sun J.-Q."/>
        </authorList>
    </citation>
    <scope>NUCLEOTIDE SEQUENCE [LARGE SCALE GENOMIC DNA]</scope>
    <source>
        <strain evidence="1 2">DSM 27279</strain>
    </source>
</reference>